<dbReference type="EMBL" id="JAAOAV010000016">
    <property type="protein sequence ID" value="KAF5611811.1"/>
    <property type="molecule type" value="Genomic_DNA"/>
</dbReference>
<evidence type="ECO:0000313" key="2">
    <source>
        <dbReference type="Proteomes" id="UP000547976"/>
    </source>
</evidence>
<dbReference type="RefSeq" id="XP_036542481.1">
    <property type="nucleotide sequence ID" value="XM_036679546.1"/>
</dbReference>
<sequence length="689" mass="79319">MDKAHYGVSDQFFRTRRRHQVFLYLRLWYSNLDYNDYLQKAFATNALSIFKSGRKDILPSSVINKTSSIINKTLDDISSTPACELSSLHVTKLPIHSSITRGSKKPLHVQHGHCYKGSPFTTRDLGNVISFLPQSDIKNLRFVDHRFSSLASRQLFQRTRLLARAKDNNDPQRFIQLAKSELSGFIREVRCDVSSIVYNGFYYMEKDQFEFLPVFWDALPLLARFRNIQTLHLCFDASFTLRDFKEGSNQFRSRVLKSVFRILMGTFTKEVSTPIDTLSGATIEIPHQGTPSSPITLSTLIISNLGDFHDPELTNMPEFNTAMGNIKALRLDVAQHKERWGGGRFSETTEIPNQCREMFTQLPLTWLSSTVTANLQVLSLHYQSYWGWFPNIDIRLIGSGNGMPKLRSLALGRFVFSHQLEVDWITSLDLEELSLEDCAVLARHVGHPTTQEGFWTDGHELPATTKIGGQVERIYLWWHEIIWQIRSSMLNLKRFVTSYQPDLHDHFLRFCEVNPFLGSGHSLDDKADHTRGLWREFKDLSKNNCLPWNTAFQHFTCVTSPKLCLESDVFLLSHSDRSTSFITRSSDQKYISHDPTYMEQASYHRDLYDVEVDPEIGNMNKLAKIEIVILHSMLSKRRKKEHMGAEELRLSPKMGLHDTNEYVEGVLHPLLTYEELILLGLILRLSDGD</sequence>
<accession>A0A8H5QDA3</accession>
<evidence type="ECO:0000313" key="1">
    <source>
        <dbReference type="EMBL" id="KAF5611811.1"/>
    </source>
</evidence>
<dbReference type="OrthoDB" id="3140657at2759"/>
<dbReference type="Proteomes" id="UP000547976">
    <property type="component" value="Unassembled WGS sequence"/>
</dbReference>
<reference evidence="1 2" key="1">
    <citation type="submission" date="2020-05" db="EMBL/GenBank/DDBJ databases">
        <title>Identification and distribution of gene clusters putatively required for synthesis of sphingolipid metabolism inhibitors in phylogenetically diverse species of the filamentous fungus Fusarium.</title>
        <authorList>
            <person name="Kim H.-S."/>
            <person name="Busman M."/>
            <person name="Brown D.W."/>
            <person name="Divon H."/>
            <person name="Uhlig S."/>
            <person name="Proctor R.H."/>
        </authorList>
    </citation>
    <scope>NUCLEOTIDE SEQUENCE [LARGE SCALE GENOMIC DNA]</scope>
    <source>
        <strain evidence="1 2">NRRL 66333</strain>
    </source>
</reference>
<name>A0A8H5QDA3_GIBSU</name>
<dbReference type="PANTHER" id="PTHR42057">
    <property type="entry name" value="F-BOX DOMAIN PROTEIN (AFU_ORTHOLOGUE AFUA_4G00200)"/>
    <property type="match status" value="1"/>
</dbReference>
<keyword evidence="2" id="KW-1185">Reference proteome</keyword>
<protein>
    <submittedName>
        <fullName evidence="1">F-box domain protein</fullName>
    </submittedName>
</protein>
<dbReference type="PANTHER" id="PTHR42057:SF2">
    <property type="entry name" value="F-BOX DOMAIN PROTEIN (AFU_ORTHOLOGUE AFUA_4G00200)-RELATED"/>
    <property type="match status" value="1"/>
</dbReference>
<comment type="caution">
    <text evidence="1">The sequence shown here is derived from an EMBL/GenBank/DDBJ whole genome shotgun (WGS) entry which is preliminary data.</text>
</comment>
<organism evidence="1 2">
    <name type="scientific">Gibberella subglutinans</name>
    <name type="common">Fusarium subglutinans</name>
    <dbReference type="NCBI Taxonomy" id="42677"/>
    <lineage>
        <taxon>Eukaryota</taxon>
        <taxon>Fungi</taxon>
        <taxon>Dikarya</taxon>
        <taxon>Ascomycota</taxon>
        <taxon>Pezizomycotina</taxon>
        <taxon>Sordariomycetes</taxon>
        <taxon>Hypocreomycetidae</taxon>
        <taxon>Hypocreales</taxon>
        <taxon>Nectriaceae</taxon>
        <taxon>Fusarium</taxon>
        <taxon>Fusarium fujikuroi species complex</taxon>
    </lineage>
</organism>
<gene>
    <name evidence="1" type="ORF">FSUBG_1838</name>
</gene>
<proteinExistence type="predicted"/>
<dbReference type="GeneID" id="59314264"/>
<dbReference type="AlphaFoldDB" id="A0A8H5QDA3"/>